<dbReference type="InterPro" id="IPR043128">
    <property type="entry name" value="Rev_trsase/Diguanyl_cyclase"/>
</dbReference>
<evidence type="ECO:0000313" key="3">
    <source>
        <dbReference type="Proteomes" id="UP001151760"/>
    </source>
</evidence>
<dbReference type="Proteomes" id="UP001151760">
    <property type="component" value="Unassembled WGS sequence"/>
</dbReference>
<dbReference type="SUPFAM" id="SSF56672">
    <property type="entry name" value="DNA/RNA polymerases"/>
    <property type="match status" value="1"/>
</dbReference>
<gene>
    <name evidence="2" type="ORF">Tco_0683155</name>
</gene>
<evidence type="ECO:0000256" key="1">
    <source>
        <dbReference type="SAM" id="MobiDB-lite"/>
    </source>
</evidence>
<sequence length="241" mass="27885">MITKCLMASKPKTMQDAIKFATELMDKKINTFDKHQADNKRKFDHTSKNNQKQQQQNKRQNTGRPYTAVVWLWGSGDGNFKRNAKLKTKTMDIKGDGSIGKPDFLKLLYHALKQHKSYSERLYMAPNSSTWELQILLLKKKAEISSMCIDTETGTNDGNKKEHEEHLKAIMELLKKEELYAKFSKCLVGYYRRFIEGFSKIAKLMTKLTQNGFKFDWGDKEEAAFQLIKQKLCLVPPICST</sequence>
<dbReference type="InterPro" id="IPR051320">
    <property type="entry name" value="Viral_Replic_Matur_Polypro"/>
</dbReference>
<evidence type="ECO:0000313" key="2">
    <source>
        <dbReference type="EMBL" id="GJS68590.1"/>
    </source>
</evidence>
<reference evidence="2" key="1">
    <citation type="journal article" date="2022" name="Int. J. Mol. Sci.">
        <title>Draft Genome of Tanacetum Coccineum: Genomic Comparison of Closely Related Tanacetum-Family Plants.</title>
        <authorList>
            <person name="Yamashiro T."/>
            <person name="Shiraishi A."/>
            <person name="Nakayama K."/>
            <person name="Satake H."/>
        </authorList>
    </citation>
    <scope>NUCLEOTIDE SEQUENCE</scope>
</reference>
<dbReference type="EMBL" id="BQNB010009802">
    <property type="protein sequence ID" value="GJS68590.1"/>
    <property type="molecule type" value="Genomic_DNA"/>
</dbReference>
<feature type="compositionally biased region" description="Basic and acidic residues" evidence="1">
    <location>
        <begin position="34"/>
        <end position="47"/>
    </location>
</feature>
<feature type="compositionally biased region" description="Low complexity" evidence="1">
    <location>
        <begin position="48"/>
        <end position="60"/>
    </location>
</feature>
<dbReference type="PANTHER" id="PTHR33064">
    <property type="entry name" value="POL PROTEIN"/>
    <property type="match status" value="1"/>
</dbReference>
<feature type="region of interest" description="Disordered" evidence="1">
    <location>
        <begin position="34"/>
        <end position="63"/>
    </location>
</feature>
<proteinExistence type="predicted"/>
<dbReference type="InterPro" id="IPR043502">
    <property type="entry name" value="DNA/RNA_pol_sf"/>
</dbReference>
<evidence type="ECO:0008006" key="4">
    <source>
        <dbReference type="Google" id="ProtNLM"/>
    </source>
</evidence>
<accession>A0ABQ4XUU0</accession>
<name>A0ABQ4XUU0_9ASTR</name>
<dbReference type="Gene3D" id="3.30.70.270">
    <property type="match status" value="1"/>
</dbReference>
<organism evidence="2 3">
    <name type="scientific">Tanacetum coccineum</name>
    <dbReference type="NCBI Taxonomy" id="301880"/>
    <lineage>
        <taxon>Eukaryota</taxon>
        <taxon>Viridiplantae</taxon>
        <taxon>Streptophyta</taxon>
        <taxon>Embryophyta</taxon>
        <taxon>Tracheophyta</taxon>
        <taxon>Spermatophyta</taxon>
        <taxon>Magnoliopsida</taxon>
        <taxon>eudicotyledons</taxon>
        <taxon>Gunneridae</taxon>
        <taxon>Pentapetalae</taxon>
        <taxon>asterids</taxon>
        <taxon>campanulids</taxon>
        <taxon>Asterales</taxon>
        <taxon>Asteraceae</taxon>
        <taxon>Asteroideae</taxon>
        <taxon>Anthemideae</taxon>
        <taxon>Anthemidinae</taxon>
        <taxon>Tanacetum</taxon>
    </lineage>
</organism>
<dbReference type="PANTHER" id="PTHR33064:SF37">
    <property type="entry name" value="RIBONUCLEASE H"/>
    <property type="match status" value="1"/>
</dbReference>
<reference evidence="2" key="2">
    <citation type="submission" date="2022-01" db="EMBL/GenBank/DDBJ databases">
        <authorList>
            <person name="Yamashiro T."/>
            <person name="Shiraishi A."/>
            <person name="Satake H."/>
            <person name="Nakayama K."/>
        </authorList>
    </citation>
    <scope>NUCLEOTIDE SEQUENCE</scope>
</reference>
<keyword evidence="3" id="KW-1185">Reference proteome</keyword>
<comment type="caution">
    <text evidence="2">The sequence shown here is derived from an EMBL/GenBank/DDBJ whole genome shotgun (WGS) entry which is preliminary data.</text>
</comment>
<protein>
    <recommendedName>
        <fullName evidence="4">Reverse transcriptase domain-containing protein</fullName>
    </recommendedName>
</protein>